<proteinExistence type="predicted"/>
<dbReference type="Proteomes" id="UP000320359">
    <property type="component" value="Unassembled WGS sequence"/>
</dbReference>
<name>A0A552WYS6_9GAMM</name>
<evidence type="ECO:0000313" key="3">
    <source>
        <dbReference type="Proteomes" id="UP000320359"/>
    </source>
</evidence>
<dbReference type="Gene3D" id="3.20.20.190">
    <property type="entry name" value="Phosphatidylinositol (PI) phosphodiesterase"/>
    <property type="match status" value="1"/>
</dbReference>
<gene>
    <name evidence="2" type="ORF">FM042_11770</name>
</gene>
<protein>
    <recommendedName>
        <fullName evidence="1">GP-PDE domain-containing protein</fullName>
    </recommendedName>
</protein>
<dbReference type="EMBL" id="VJWL01000006">
    <property type="protein sequence ID" value="TRW47836.1"/>
    <property type="molecule type" value="Genomic_DNA"/>
</dbReference>
<dbReference type="PROSITE" id="PS50007">
    <property type="entry name" value="PIPLC_X_DOMAIN"/>
    <property type="match status" value="1"/>
</dbReference>
<sequence>MPEWISHRGFCLAIDGARTVRTENTREAFAAALECGIQHLETDLRTSKDGHIVLCHDPDLSRIGGVSQRVDQLTRAELTQVRLQFGERLMFFDELLDYFHQYQWILDIKPEQAQTTLDALARWRQDAAVDQFLRTQTRYLLWDAQHQQQLTSALPDAFCLARQGACYRAGVAALIGLPGMGAIQQGQFYAVPPKVAGVPVLSKTIVQRFHQQDARVIGYLPETPEQHRQALRSDVDQLLTNYAHLKLSEAAAE</sequence>
<dbReference type="PANTHER" id="PTHR43805">
    <property type="entry name" value="GLYCEROPHOSPHORYL DIESTER PHOSPHODIESTERASE"/>
    <property type="match status" value="1"/>
</dbReference>
<reference evidence="2 3" key="1">
    <citation type="submission" date="2019-07" db="EMBL/GenBank/DDBJ databases">
        <authorList>
            <person name="Yang M."/>
            <person name="Zhao D."/>
            <person name="Xiang H."/>
        </authorList>
    </citation>
    <scope>NUCLEOTIDE SEQUENCE [LARGE SCALE GENOMIC DNA]</scope>
    <source>
        <strain evidence="2 3">IM1326</strain>
    </source>
</reference>
<evidence type="ECO:0000259" key="1">
    <source>
        <dbReference type="PROSITE" id="PS51704"/>
    </source>
</evidence>
<feature type="domain" description="GP-PDE" evidence="1">
    <location>
        <begin position="2"/>
        <end position="253"/>
    </location>
</feature>
<keyword evidence="3" id="KW-1185">Reference proteome</keyword>
<dbReference type="GO" id="GO:0008081">
    <property type="term" value="F:phosphoric diester hydrolase activity"/>
    <property type="evidence" value="ECO:0007669"/>
    <property type="project" value="InterPro"/>
</dbReference>
<dbReference type="GO" id="GO:0006629">
    <property type="term" value="P:lipid metabolic process"/>
    <property type="evidence" value="ECO:0007669"/>
    <property type="project" value="InterPro"/>
</dbReference>
<dbReference type="PANTHER" id="PTHR43805:SF1">
    <property type="entry name" value="GP-PDE DOMAIN-CONTAINING PROTEIN"/>
    <property type="match status" value="1"/>
</dbReference>
<accession>A0A552WYS6</accession>
<dbReference type="PROSITE" id="PS51704">
    <property type="entry name" value="GP_PDE"/>
    <property type="match status" value="1"/>
</dbReference>
<dbReference type="RefSeq" id="WP_143236644.1">
    <property type="nucleotide sequence ID" value="NZ_VJWL01000006.1"/>
</dbReference>
<dbReference type="Pfam" id="PF03009">
    <property type="entry name" value="GDPD"/>
    <property type="match status" value="1"/>
</dbReference>
<dbReference type="InterPro" id="IPR030395">
    <property type="entry name" value="GP_PDE_dom"/>
</dbReference>
<dbReference type="SUPFAM" id="SSF51695">
    <property type="entry name" value="PLC-like phosphodiesterases"/>
    <property type="match status" value="1"/>
</dbReference>
<dbReference type="InterPro" id="IPR017946">
    <property type="entry name" value="PLC-like_Pdiesterase_TIM-brl"/>
</dbReference>
<dbReference type="AlphaFoldDB" id="A0A552WYS6"/>
<evidence type="ECO:0000313" key="2">
    <source>
        <dbReference type="EMBL" id="TRW47836.1"/>
    </source>
</evidence>
<dbReference type="OrthoDB" id="9795622at2"/>
<organism evidence="2 3">
    <name type="scientific">Aliidiomarina halalkaliphila</name>
    <dbReference type="NCBI Taxonomy" id="2593535"/>
    <lineage>
        <taxon>Bacteria</taxon>
        <taxon>Pseudomonadati</taxon>
        <taxon>Pseudomonadota</taxon>
        <taxon>Gammaproteobacteria</taxon>
        <taxon>Alteromonadales</taxon>
        <taxon>Idiomarinaceae</taxon>
        <taxon>Aliidiomarina</taxon>
    </lineage>
</organism>
<comment type="caution">
    <text evidence="2">The sequence shown here is derived from an EMBL/GenBank/DDBJ whole genome shotgun (WGS) entry which is preliminary data.</text>
</comment>